<dbReference type="HAMAP" id="MF_02066">
    <property type="entry name" value="CpoB"/>
    <property type="match status" value="1"/>
</dbReference>
<evidence type="ECO:0000256" key="2">
    <source>
        <dbReference type="HAMAP-Rule" id="MF_02066"/>
    </source>
</evidence>
<comment type="caution">
    <text evidence="6">The sequence shown here is derived from an EMBL/GenBank/DDBJ whole genome shotgun (WGS) entry which is preliminary data.</text>
</comment>
<name>A0ABV7H8B8_9BURK</name>
<keyword evidence="1 2" id="KW-0732">Signal</keyword>
<reference evidence="7" key="1">
    <citation type="journal article" date="2019" name="Int. J. Syst. Evol. Microbiol.">
        <title>The Global Catalogue of Microorganisms (GCM) 10K type strain sequencing project: providing services to taxonomists for standard genome sequencing and annotation.</title>
        <authorList>
            <consortium name="The Broad Institute Genomics Platform"/>
            <consortium name="The Broad Institute Genome Sequencing Center for Infectious Disease"/>
            <person name="Wu L."/>
            <person name="Ma J."/>
        </authorList>
    </citation>
    <scope>NUCLEOTIDE SEQUENCE [LARGE SCALE GENOMIC DNA]</scope>
    <source>
        <strain evidence="7">KCTC 52168</strain>
    </source>
</reference>
<dbReference type="InterPro" id="IPR032519">
    <property type="entry name" value="YbgF_tri"/>
</dbReference>
<evidence type="ECO:0000256" key="3">
    <source>
        <dbReference type="SAM" id="MobiDB-lite"/>
    </source>
</evidence>
<evidence type="ECO:0000259" key="5">
    <source>
        <dbReference type="Pfam" id="PF16331"/>
    </source>
</evidence>
<dbReference type="Pfam" id="PF16331">
    <property type="entry name" value="TolA_bind_tri"/>
    <property type="match status" value="1"/>
</dbReference>
<evidence type="ECO:0000313" key="7">
    <source>
        <dbReference type="Proteomes" id="UP001595556"/>
    </source>
</evidence>
<comment type="similarity">
    <text evidence="2">Belongs to the CpoB family.</text>
</comment>
<gene>
    <name evidence="2" type="primary">cpoB</name>
    <name evidence="6" type="ORF">ACFOEN_14630</name>
</gene>
<evidence type="ECO:0000259" key="4">
    <source>
        <dbReference type="Pfam" id="PF13525"/>
    </source>
</evidence>
<feature type="chain" id="PRO_5044918827" description="Cell division coordinator CpoB" evidence="2">
    <location>
        <begin position="44"/>
        <end position="279"/>
    </location>
</feature>
<dbReference type="InterPro" id="IPR034706">
    <property type="entry name" value="CpoB"/>
</dbReference>
<keyword evidence="2" id="KW-0175">Coiled coil</keyword>
<comment type="function">
    <text evidence="2">Mediates coordination of peptidoglycan synthesis and outer membrane constriction during cell division.</text>
</comment>
<feature type="signal peptide" evidence="2">
    <location>
        <begin position="1"/>
        <end position="43"/>
    </location>
</feature>
<dbReference type="SUPFAM" id="SSF48452">
    <property type="entry name" value="TPR-like"/>
    <property type="match status" value="1"/>
</dbReference>
<proteinExistence type="inferred from homology"/>
<dbReference type="EMBL" id="JBHRTI010000010">
    <property type="protein sequence ID" value="MFC3148866.1"/>
    <property type="molecule type" value="Genomic_DNA"/>
</dbReference>
<dbReference type="InterPro" id="IPR011990">
    <property type="entry name" value="TPR-like_helical_dom_sf"/>
</dbReference>
<organism evidence="6 7">
    <name type="scientific">Piscinibacterium candidicorallinum</name>
    <dbReference type="NCBI Taxonomy" id="1793872"/>
    <lineage>
        <taxon>Bacteria</taxon>
        <taxon>Pseudomonadati</taxon>
        <taxon>Pseudomonadota</taxon>
        <taxon>Betaproteobacteria</taxon>
        <taxon>Burkholderiales</taxon>
        <taxon>Piscinibacterium</taxon>
    </lineage>
</organism>
<evidence type="ECO:0000313" key="6">
    <source>
        <dbReference type="EMBL" id="MFC3148866.1"/>
    </source>
</evidence>
<evidence type="ECO:0000256" key="1">
    <source>
        <dbReference type="ARBA" id="ARBA00022729"/>
    </source>
</evidence>
<feature type="coiled-coil region" evidence="2">
    <location>
        <begin position="55"/>
        <end position="121"/>
    </location>
</feature>
<dbReference type="InterPro" id="IPR039565">
    <property type="entry name" value="BamD-like"/>
</dbReference>
<keyword evidence="2" id="KW-0131">Cell cycle</keyword>
<accession>A0ABV7H8B8</accession>
<protein>
    <recommendedName>
        <fullName evidence="2">Cell division coordinator CpoB</fullName>
    </recommendedName>
</protein>
<keyword evidence="2" id="KW-0574">Periplasm</keyword>
<dbReference type="Gene3D" id="1.25.40.10">
    <property type="entry name" value="Tetratricopeptide repeat domain"/>
    <property type="match status" value="1"/>
</dbReference>
<dbReference type="Proteomes" id="UP001595556">
    <property type="component" value="Unassembled WGS sequence"/>
</dbReference>
<feature type="domain" description="Outer membrane lipoprotein BamD-like" evidence="4">
    <location>
        <begin position="152"/>
        <end position="272"/>
    </location>
</feature>
<sequence length="279" mass="30937" precursor="true">MGRESPRRYRLPVMMSSNAVHKWSVATLAAWLLLAASSAPAFAGILEDDEARKAILDLRKEVRDGREQLNRELREANARLDTAQRSQLELVNTIERLREEAAKLRGQVEVLSNELAGQQKRSRELYGDLDARVKSLEPRKASVDGRQGAVERSEEQAFNSALELFRSGDMRGTIASLTTFQKMYPQSILGPSSQFWIGAAQYGIKDYKASIATLTKFIESNPDSPRLADAWLTIGNAQLDSGDRRAANRTFGKVVTDFPGTPAAETARERVAATTPSKR</sequence>
<dbReference type="Gene3D" id="1.20.5.110">
    <property type="match status" value="1"/>
</dbReference>
<keyword evidence="2" id="KW-0132">Cell division</keyword>
<feature type="region of interest" description="Disordered" evidence="3">
    <location>
        <begin position="259"/>
        <end position="279"/>
    </location>
</feature>
<comment type="subcellular location">
    <subcellularLocation>
        <location evidence="2">Periplasm</location>
    </subcellularLocation>
</comment>
<keyword evidence="7" id="KW-1185">Reference proteome</keyword>
<feature type="domain" description="YbgF trimerisation" evidence="5">
    <location>
        <begin position="80"/>
        <end position="141"/>
    </location>
</feature>
<dbReference type="Pfam" id="PF13525">
    <property type="entry name" value="YfiO"/>
    <property type="match status" value="1"/>
</dbReference>